<reference evidence="2" key="1">
    <citation type="submission" date="2021-03" db="EMBL/GenBank/DDBJ databases">
        <title>Whole genome shotgun sequence of Actinoplanes consettensis NBRC 14913.</title>
        <authorList>
            <person name="Komaki H."/>
            <person name="Tamura T."/>
        </authorList>
    </citation>
    <scope>NUCLEOTIDE SEQUENCE</scope>
    <source>
        <strain evidence="2">NBRC 14913</strain>
    </source>
</reference>
<protein>
    <submittedName>
        <fullName evidence="2">Uncharacterized protein</fullName>
    </submittedName>
</protein>
<gene>
    <name evidence="2" type="ORF">Aco04nite_55210</name>
</gene>
<evidence type="ECO:0000256" key="1">
    <source>
        <dbReference type="SAM" id="MobiDB-lite"/>
    </source>
</evidence>
<dbReference type="AlphaFoldDB" id="A0A919VUQ0"/>
<keyword evidence="3" id="KW-1185">Reference proteome</keyword>
<accession>A0A919VUQ0</accession>
<comment type="caution">
    <text evidence="2">The sequence shown here is derived from an EMBL/GenBank/DDBJ whole genome shotgun (WGS) entry which is preliminary data.</text>
</comment>
<evidence type="ECO:0000313" key="2">
    <source>
        <dbReference type="EMBL" id="GIM77411.1"/>
    </source>
</evidence>
<feature type="region of interest" description="Disordered" evidence="1">
    <location>
        <begin position="1"/>
        <end position="23"/>
    </location>
</feature>
<dbReference type="EMBL" id="BOQP01000030">
    <property type="protein sequence ID" value="GIM77411.1"/>
    <property type="molecule type" value="Genomic_DNA"/>
</dbReference>
<organism evidence="2 3">
    <name type="scientific">Winogradskya consettensis</name>
    <dbReference type="NCBI Taxonomy" id="113560"/>
    <lineage>
        <taxon>Bacteria</taxon>
        <taxon>Bacillati</taxon>
        <taxon>Actinomycetota</taxon>
        <taxon>Actinomycetes</taxon>
        <taxon>Micromonosporales</taxon>
        <taxon>Micromonosporaceae</taxon>
        <taxon>Winogradskya</taxon>
    </lineage>
</organism>
<sequence>MRSGSRAPQEPSGIFVPARRPPGTATINRWRRANCGEVLRPGVRSALWDFVREAAPLLHPGLTAPAEPALLSGLNDGRDADVKTGMLGTDTAPLCLILRTHLGTAAGPGPHRRWRETLGRPGVRTSAAVVTGIEQVNPQEAGPLLAEPLPAQARPWLVISATVADRAGSLSVDPGDGVLRHVLDFAVLRLDRPGPLRDRPSHCPHCDQTRVRRYSAFDLCPDCGWFDQPAAAP</sequence>
<name>A0A919VUQ0_9ACTN</name>
<proteinExistence type="predicted"/>
<dbReference type="Proteomes" id="UP000680865">
    <property type="component" value="Unassembled WGS sequence"/>
</dbReference>
<dbReference type="RefSeq" id="WP_213000127.1">
    <property type="nucleotide sequence ID" value="NZ_BAAATW010000016.1"/>
</dbReference>
<evidence type="ECO:0000313" key="3">
    <source>
        <dbReference type="Proteomes" id="UP000680865"/>
    </source>
</evidence>